<dbReference type="GeneID" id="14405059"/>
<gene>
    <name evidence="1" type="ORF">Natoc_1975</name>
</gene>
<keyword evidence="2" id="KW-1185">Reference proteome</keyword>
<name>L0JZN6_9EURY</name>
<dbReference type="AlphaFoldDB" id="L0JZN6"/>
<dbReference type="EMBL" id="CP003929">
    <property type="protein sequence ID" value="AGB37765.1"/>
    <property type="molecule type" value="Genomic_DNA"/>
</dbReference>
<accession>L0JZN6</accession>
<evidence type="ECO:0000313" key="1">
    <source>
        <dbReference type="EMBL" id="AGB37765.1"/>
    </source>
</evidence>
<dbReference type="RefSeq" id="WP_015321209.1">
    <property type="nucleotide sequence ID" value="NC_019974.1"/>
</dbReference>
<dbReference type="HOGENOM" id="CLU_188835_0_0_2"/>
<protein>
    <submittedName>
        <fullName evidence="1">Uncharacterized protein</fullName>
    </submittedName>
</protein>
<reference evidence="1 2" key="1">
    <citation type="submission" date="2012-11" db="EMBL/GenBank/DDBJ databases">
        <title>FINISHED of Natronococcus occultus SP4, DSM 3396.</title>
        <authorList>
            <consortium name="DOE Joint Genome Institute"/>
            <person name="Eisen J."/>
            <person name="Huntemann M."/>
            <person name="Wei C.-L."/>
            <person name="Han J."/>
            <person name="Detter J.C."/>
            <person name="Han C."/>
            <person name="Tapia R."/>
            <person name="Chen A."/>
            <person name="Kyrpides N."/>
            <person name="Mavromatis K."/>
            <person name="Markowitz V."/>
            <person name="Szeto E."/>
            <person name="Ivanova N."/>
            <person name="Mikhailova N."/>
            <person name="Ovchinnikova G."/>
            <person name="Pagani I."/>
            <person name="Pati A."/>
            <person name="Goodwin L."/>
            <person name="Nordberg H.P."/>
            <person name="Cantor M.N."/>
            <person name="Hua S.X."/>
            <person name="Woyke T."/>
            <person name="Eisen J."/>
            <person name="Klenk H.-P."/>
            <person name="Klenk H.-P."/>
        </authorList>
    </citation>
    <scope>NUCLEOTIDE SEQUENCE [LARGE SCALE GENOMIC DNA]</scope>
    <source>
        <strain evidence="1 2">SP4</strain>
    </source>
</reference>
<dbReference type="KEGG" id="nou:Natoc_1975"/>
<dbReference type="eggNOG" id="arCOG07968">
    <property type="taxonomic scope" value="Archaea"/>
</dbReference>
<proteinExistence type="predicted"/>
<organism evidence="1 2">
    <name type="scientific">Natronococcus occultus SP4</name>
    <dbReference type="NCBI Taxonomy" id="694430"/>
    <lineage>
        <taxon>Archaea</taxon>
        <taxon>Methanobacteriati</taxon>
        <taxon>Methanobacteriota</taxon>
        <taxon>Stenosarchaea group</taxon>
        <taxon>Halobacteria</taxon>
        <taxon>Halobacteriales</taxon>
        <taxon>Natrialbaceae</taxon>
        <taxon>Natronococcus</taxon>
    </lineage>
</organism>
<dbReference type="OrthoDB" id="256940at2157"/>
<sequence>MSLTHDPRPPLPDWIMDAYGVLSARITESADDEGAPAIARERAMRILCTDEELALERADADHALARLLERGYLYEVDTELRVTSPPE</sequence>
<evidence type="ECO:0000313" key="2">
    <source>
        <dbReference type="Proteomes" id="UP000010878"/>
    </source>
</evidence>
<dbReference type="Proteomes" id="UP000010878">
    <property type="component" value="Chromosome"/>
</dbReference>